<evidence type="ECO:0000256" key="4">
    <source>
        <dbReference type="ARBA" id="ARBA00022692"/>
    </source>
</evidence>
<accession>A0ABS1CP35</accession>
<dbReference type="Gene3D" id="3.40.50.300">
    <property type="entry name" value="P-loop containing nucleotide triphosphate hydrolases"/>
    <property type="match status" value="1"/>
</dbReference>
<evidence type="ECO:0000313" key="14">
    <source>
        <dbReference type="EMBL" id="MBK1633705.1"/>
    </source>
</evidence>
<comment type="subcellular location">
    <subcellularLocation>
        <location evidence="1">Cell membrane</location>
        <topology evidence="1">Multi-pass membrane protein</topology>
    </subcellularLocation>
</comment>
<dbReference type="EMBL" id="NRRV01000109">
    <property type="protein sequence ID" value="MBK1633705.1"/>
    <property type="molecule type" value="Genomic_DNA"/>
</dbReference>
<keyword evidence="2" id="KW-0813">Transport</keyword>
<evidence type="ECO:0000256" key="7">
    <source>
        <dbReference type="ARBA" id="ARBA00022967"/>
    </source>
</evidence>
<dbReference type="InterPro" id="IPR036640">
    <property type="entry name" value="ABC1_TM_sf"/>
</dbReference>
<dbReference type="InterPro" id="IPR027417">
    <property type="entry name" value="P-loop_NTPase"/>
</dbReference>
<reference evidence="14 15" key="1">
    <citation type="journal article" date="2020" name="Microorganisms">
        <title>Osmotic Adaptation and Compatible Solute Biosynthesis of Phototrophic Bacteria as Revealed from Genome Analyses.</title>
        <authorList>
            <person name="Imhoff J.F."/>
            <person name="Rahn T."/>
            <person name="Kunzel S."/>
            <person name="Keller A."/>
            <person name="Neulinger S.C."/>
        </authorList>
    </citation>
    <scope>NUCLEOTIDE SEQUENCE [LARGE SCALE GENOMIC DNA]</scope>
    <source>
        <strain evidence="14 15">DSM 6210</strain>
    </source>
</reference>
<dbReference type="Pfam" id="PF00664">
    <property type="entry name" value="ABC_membrane"/>
    <property type="match status" value="1"/>
</dbReference>
<feature type="domain" description="ABC transmembrane type-1" evidence="13">
    <location>
        <begin position="3"/>
        <end position="285"/>
    </location>
</feature>
<proteinExistence type="predicted"/>
<feature type="transmembrane region" description="Helical" evidence="11">
    <location>
        <begin position="225"/>
        <end position="244"/>
    </location>
</feature>
<evidence type="ECO:0000256" key="6">
    <source>
        <dbReference type="ARBA" id="ARBA00022840"/>
    </source>
</evidence>
<keyword evidence="5" id="KW-0547">Nucleotide-binding</keyword>
<dbReference type="PROSITE" id="PS50929">
    <property type="entry name" value="ABC_TM1F"/>
    <property type="match status" value="1"/>
</dbReference>
<protein>
    <submittedName>
        <fullName evidence="14">Lipid A export permease/ATP-binding protein MsbA</fullName>
    </submittedName>
</protein>
<dbReference type="CDD" id="cd18552">
    <property type="entry name" value="ABC_6TM_MsbA_like"/>
    <property type="match status" value="1"/>
</dbReference>
<dbReference type="Gene3D" id="1.20.1560.10">
    <property type="entry name" value="ABC transporter type 1, transmembrane domain"/>
    <property type="match status" value="1"/>
</dbReference>
<feature type="domain" description="ABC transporter" evidence="12">
    <location>
        <begin position="317"/>
        <end position="553"/>
    </location>
</feature>
<name>A0ABS1CP35_9GAMM</name>
<keyword evidence="3" id="KW-1003">Cell membrane</keyword>
<comment type="caution">
    <text evidence="14">The sequence shown here is derived from an EMBL/GenBank/DDBJ whole genome shotgun (WGS) entry which is preliminary data.</text>
</comment>
<keyword evidence="8 11" id="KW-1133">Transmembrane helix</keyword>
<dbReference type="InterPro" id="IPR039421">
    <property type="entry name" value="Type_1_exporter"/>
</dbReference>
<dbReference type="InterPro" id="IPR011917">
    <property type="entry name" value="ABC_transpr_lipidA"/>
</dbReference>
<dbReference type="Proteomes" id="UP000748752">
    <property type="component" value="Unassembled WGS sequence"/>
</dbReference>
<evidence type="ECO:0000259" key="13">
    <source>
        <dbReference type="PROSITE" id="PS50929"/>
    </source>
</evidence>
<evidence type="ECO:0000256" key="1">
    <source>
        <dbReference type="ARBA" id="ARBA00004651"/>
    </source>
</evidence>
<evidence type="ECO:0000256" key="3">
    <source>
        <dbReference type="ARBA" id="ARBA00022475"/>
    </source>
</evidence>
<keyword evidence="6" id="KW-0067">ATP-binding</keyword>
<dbReference type="PANTHER" id="PTHR43394">
    <property type="entry name" value="ATP-DEPENDENT PERMEASE MDL1, MITOCHONDRIAL"/>
    <property type="match status" value="1"/>
</dbReference>
<keyword evidence="9" id="KW-0445">Lipid transport</keyword>
<dbReference type="SUPFAM" id="SSF90123">
    <property type="entry name" value="ABC transporter transmembrane region"/>
    <property type="match status" value="1"/>
</dbReference>
<dbReference type="SUPFAM" id="SSF52540">
    <property type="entry name" value="P-loop containing nucleoside triphosphate hydrolases"/>
    <property type="match status" value="1"/>
</dbReference>
<dbReference type="InterPro" id="IPR003439">
    <property type="entry name" value="ABC_transporter-like_ATP-bd"/>
</dbReference>
<keyword evidence="10 11" id="KW-0472">Membrane</keyword>
<evidence type="ECO:0000256" key="8">
    <source>
        <dbReference type="ARBA" id="ARBA00022989"/>
    </source>
</evidence>
<feature type="transmembrane region" description="Helical" evidence="11">
    <location>
        <begin position="256"/>
        <end position="273"/>
    </location>
</feature>
<dbReference type="PROSITE" id="PS50893">
    <property type="entry name" value="ABC_TRANSPORTER_2"/>
    <property type="match status" value="1"/>
</dbReference>
<evidence type="ECO:0000256" key="9">
    <source>
        <dbReference type="ARBA" id="ARBA00023055"/>
    </source>
</evidence>
<evidence type="ECO:0000256" key="5">
    <source>
        <dbReference type="ARBA" id="ARBA00022741"/>
    </source>
</evidence>
<dbReference type="NCBIfam" id="TIGR02203">
    <property type="entry name" value="MsbA_lipidA"/>
    <property type="match status" value="1"/>
</dbReference>
<dbReference type="InterPro" id="IPR011527">
    <property type="entry name" value="ABC1_TM_dom"/>
</dbReference>
<keyword evidence="15" id="KW-1185">Reference proteome</keyword>
<keyword evidence="4 11" id="KW-0812">Transmembrane</keyword>
<dbReference type="SMART" id="SM00382">
    <property type="entry name" value="AAA"/>
    <property type="match status" value="1"/>
</dbReference>
<sequence length="570" mass="61870">MFALSIVGMLVFAATEPLFAAMIKPLLDGSFVERDPDVVRLMPILLVAVFMVRGVAGFINNYCLKWVGRRVVADLRQQMFDHLLRAPTRYYDVHGTGQLLAKLTYNVENVATAATQAVTTLVRDGFTALALLAYMLYLDAALSAIFLLIGPVMAFSMKYATRRFRQYGARIQDRVGSLTHVAQEVIDGHRVVKAFGGERRESETFSAINEKTRSLQMKVIAVESVSVPVVQLLSAVAIGVIVYLSTLQGLREDITVGTFMSFVVAMGLMLPPVKRLTAVNSQLQRGIVAADSLFELLDSETEHDTGKQVLGRVRGEIDFRDVTHVYDAGKGAVLHGLDLHIGAGESLALVGRSGSGKSTLVSLLPRFYDPTEGRILVDGIDHRSVTLSSLRAQISLVTQDIVLFNASVADNIAYGANAGAGRADIERAAEAAHALEFIAALPQGFDTLVGDRGVLLSGGQRQRLAIARAMLKDAPILILDEATSALDTEAERHIQQALAVLMANRTTLVIAHRLSTIEHVDRVVVLEQGRILEQGSHRELLAADGHYARLQRAQLQASPLPESAHDPGAR</sequence>
<dbReference type="InterPro" id="IPR017871">
    <property type="entry name" value="ABC_transporter-like_CS"/>
</dbReference>
<feature type="transmembrane region" description="Helical" evidence="11">
    <location>
        <begin position="44"/>
        <end position="64"/>
    </location>
</feature>
<dbReference type="Pfam" id="PF00005">
    <property type="entry name" value="ABC_tran"/>
    <property type="match status" value="1"/>
</dbReference>
<keyword evidence="7" id="KW-1278">Translocase</keyword>
<evidence type="ECO:0000256" key="11">
    <source>
        <dbReference type="SAM" id="Phobius"/>
    </source>
</evidence>
<evidence type="ECO:0000313" key="15">
    <source>
        <dbReference type="Proteomes" id="UP000748752"/>
    </source>
</evidence>
<feature type="transmembrane region" description="Helical" evidence="11">
    <location>
        <begin position="131"/>
        <end position="155"/>
    </location>
</feature>
<gene>
    <name evidence="14" type="primary">msbA</name>
    <name evidence="14" type="ORF">CKO31_23775</name>
</gene>
<evidence type="ECO:0000256" key="10">
    <source>
        <dbReference type="ARBA" id="ARBA00023136"/>
    </source>
</evidence>
<dbReference type="PANTHER" id="PTHR43394:SF1">
    <property type="entry name" value="ATP-BINDING CASSETTE SUB-FAMILY B MEMBER 10, MITOCHONDRIAL"/>
    <property type="match status" value="1"/>
</dbReference>
<dbReference type="PROSITE" id="PS00211">
    <property type="entry name" value="ABC_TRANSPORTER_1"/>
    <property type="match status" value="1"/>
</dbReference>
<evidence type="ECO:0000256" key="2">
    <source>
        <dbReference type="ARBA" id="ARBA00022448"/>
    </source>
</evidence>
<evidence type="ECO:0000259" key="12">
    <source>
        <dbReference type="PROSITE" id="PS50893"/>
    </source>
</evidence>
<organism evidence="14 15">
    <name type="scientific">Thiohalocapsa halophila</name>
    <dbReference type="NCBI Taxonomy" id="69359"/>
    <lineage>
        <taxon>Bacteria</taxon>
        <taxon>Pseudomonadati</taxon>
        <taxon>Pseudomonadota</taxon>
        <taxon>Gammaproteobacteria</taxon>
        <taxon>Chromatiales</taxon>
        <taxon>Chromatiaceae</taxon>
        <taxon>Thiohalocapsa</taxon>
    </lineage>
</organism>
<dbReference type="InterPro" id="IPR003593">
    <property type="entry name" value="AAA+_ATPase"/>
</dbReference>